<keyword evidence="2" id="KW-1185">Reference proteome</keyword>
<gene>
    <name evidence="1" type="primary">13</name>
    <name evidence="1" type="ORF">PBI_BRITBRAT_13</name>
</gene>
<proteinExistence type="predicted"/>
<dbReference type="KEGG" id="vg:28802858"/>
<dbReference type="RefSeq" id="YP_009276540.1">
    <property type="nucleotide sequence ID" value="NC_030942.1"/>
</dbReference>
<reference evidence="2" key="1">
    <citation type="submission" date="2016-03" db="EMBL/GenBank/DDBJ databases">
        <authorList>
            <person name="Ploux O."/>
        </authorList>
    </citation>
    <scope>NUCLEOTIDE SEQUENCE [LARGE SCALE GENOMIC DNA]</scope>
</reference>
<evidence type="ECO:0000313" key="1">
    <source>
        <dbReference type="EMBL" id="ANA85221.1"/>
    </source>
</evidence>
<name>A0A166XZ01_9CAUD</name>
<sequence length="128" mass="14085">MTVSTIATAIAIFQPHYPGVGIGTRFPNDPEIPRPDRFIRLSRAGGDRDPALDHPRIIVEFLDVDEVRGELDCYRGYDILAAAGGGGPYAGAWVTGWEGNTIAQFDDPDLPSHTRWQFSGHLHILTRS</sequence>
<organism evidence="1 2">
    <name type="scientific">Gordonia phage BritBrat</name>
    <dbReference type="NCBI Taxonomy" id="1838064"/>
    <lineage>
        <taxon>Viruses</taxon>
        <taxon>Duplodnaviria</taxon>
        <taxon>Heunggongvirae</taxon>
        <taxon>Uroviricota</taxon>
        <taxon>Caudoviricetes</taxon>
        <taxon>Britbratvirus</taxon>
        <taxon>Britbratvirus britbrat</taxon>
    </lineage>
</organism>
<evidence type="ECO:0000313" key="2">
    <source>
        <dbReference type="Proteomes" id="UP000202279"/>
    </source>
</evidence>
<dbReference type="EMBL" id="KU998233">
    <property type="protein sequence ID" value="ANA85221.1"/>
    <property type="molecule type" value="Genomic_DNA"/>
</dbReference>
<dbReference type="OrthoDB" id="12193at10239"/>
<protein>
    <submittedName>
        <fullName evidence="1">Head-to-tail connector protein</fullName>
    </submittedName>
</protein>
<dbReference type="Proteomes" id="UP000202279">
    <property type="component" value="Segment"/>
</dbReference>
<accession>A0A166XZ01</accession>
<dbReference type="GeneID" id="28802858"/>